<reference evidence="2 3" key="1">
    <citation type="journal article" date="2024" name="Plant Biotechnol. J.">
        <title>Dendrobium thyrsiflorum genome and its molecular insights into genes involved in important horticultural traits.</title>
        <authorList>
            <person name="Chen B."/>
            <person name="Wang J.Y."/>
            <person name="Zheng P.J."/>
            <person name="Li K.L."/>
            <person name="Liang Y.M."/>
            <person name="Chen X.F."/>
            <person name="Zhang C."/>
            <person name="Zhao X."/>
            <person name="He X."/>
            <person name="Zhang G.Q."/>
            <person name="Liu Z.J."/>
            <person name="Xu Q."/>
        </authorList>
    </citation>
    <scope>NUCLEOTIDE SEQUENCE [LARGE SCALE GENOMIC DNA]</scope>
    <source>
        <strain evidence="2">GZMU011</strain>
    </source>
</reference>
<protein>
    <recommendedName>
        <fullName evidence="4">DUF4817 domain-containing protein</fullName>
    </recommendedName>
</protein>
<accession>A0ABD0U5J6</accession>
<name>A0ABD0U5J6_DENTH</name>
<dbReference type="Proteomes" id="UP001552299">
    <property type="component" value="Unassembled WGS sequence"/>
</dbReference>
<proteinExistence type="predicted"/>
<evidence type="ECO:0000313" key="2">
    <source>
        <dbReference type="EMBL" id="KAL0907680.1"/>
    </source>
</evidence>
<gene>
    <name evidence="2" type="ORF">M5K25_022104</name>
</gene>
<comment type="caution">
    <text evidence="2">The sequence shown here is derived from an EMBL/GenBank/DDBJ whole genome shotgun (WGS) entry which is preliminary data.</text>
</comment>
<feature type="compositionally biased region" description="Basic and acidic residues" evidence="1">
    <location>
        <begin position="201"/>
        <end position="218"/>
    </location>
</feature>
<sequence>MIKHNNHQRKAAVVMEWLLSYKQVEQKGDLQTCTVPACGGESHKRVRRNFATRGKLLKVKASFKFSESGKKGETKATKDVKSKVATKLKKPKTAVKGIEPKSATLSAPVKRKNLKKPLAIVSEEGCTCETKASKIDQVPAAKRAKKAAANGLNGRSANLNGRRGQEQGGERRRTAAKGRTTTNGRLRSVSTRTQSLAFTAAERHKAYGNEKEWRGCTK</sequence>
<keyword evidence="3" id="KW-1185">Reference proteome</keyword>
<organism evidence="2 3">
    <name type="scientific">Dendrobium thyrsiflorum</name>
    <name type="common">Pinecone-like raceme dendrobium</name>
    <name type="synonym">Orchid</name>
    <dbReference type="NCBI Taxonomy" id="117978"/>
    <lineage>
        <taxon>Eukaryota</taxon>
        <taxon>Viridiplantae</taxon>
        <taxon>Streptophyta</taxon>
        <taxon>Embryophyta</taxon>
        <taxon>Tracheophyta</taxon>
        <taxon>Spermatophyta</taxon>
        <taxon>Magnoliopsida</taxon>
        <taxon>Liliopsida</taxon>
        <taxon>Asparagales</taxon>
        <taxon>Orchidaceae</taxon>
        <taxon>Epidendroideae</taxon>
        <taxon>Malaxideae</taxon>
        <taxon>Dendrobiinae</taxon>
        <taxon>Dendrobium</taxon>
    </lineage>
</organism>
<evidence type="ECO:0008006" key="4">
    <source>
        <dbReference type="Google" id="ProtNLM"/>
    </source>
</evidence>
<feature type="compositionally biased region" description="Polar residues" evidence="1">
    <location>
        <begin position="188"/>
        <end position="197"/>
    </location>
</feature>
<dbReference type="EMBL" id="JANQDX010000017">
    <property type="protein sequence ID" value="KAL0907680.1"/>
    <property type="molecule type" value="Genomic_DNA"/>
</dbReference>
<evidence type="ECO:0000256" key="1">
    <source>
        <dbReference type="SAM" id="MobiDB-lite"/>
    </source>
</evidence>
<dbReference type="AlphaFoldDB" id="A0ABD0U5J6"/>
<feature type="region of interest" description="Disordered" evidence="1">
    <location>
        <begin position="148"/>
        <end position="218"/>
    </location>
</feature>
<evidence type="ECO:0000313" key="3">
    <source>
        <dbReference type="Proteomes" id="UP001552299"/>
    </source>
</evidence>
<feature type="compositionally biased region" description="Basic and acidic residues" evidence="1">
    <location>
        <begin position="163"/>
        <end position="173"/>
    </location>
</feature>